<dbReference type="Ensembl" id="ENSCAFT00030031645.1">
    <property type="protein sequence ID" value="ENSCAFP00030027600.1"/>
    <property type="gene ID" value="ENSCAFG00030017171.1"/>
</dbReference>
<name>A0A8C0NLJ3_CANLF</name>
<reference evidence="2" key="1">
    <citation type="submission" date="2019-03" db="EMBL/GenBank/DDBJ databases">
        <authorList>
            <person name="Warren W.C."/>
            <person name="Johnson G.S."/>
        </authorList>
    </citation>
    <scope>NUCLEOTIDE SEQUENCE [LARGE SCALE GENOMIC DNA]</scope>
    <source>
        <strain evidence="2">Basenji</strain>
    </source>
</reference>
<evidence type="ECO:0000313" key="2">
    <source>
        <dbReference type="Ensembl" id="ENSCAFP00030027600.1"/>
    </source>
</evidence>
<sequence>MELMTDKAEESAVGARSQMKRPGKSVVPPPFKRILRMTLLSEKKGSEGASHPRGSAMSLEDELMHMAGDGIPHSPLDSLSRDLTSDSKGGLLHKPGSMHWVGGIITSCLSADDPRVRAMSVSEVLPDKLPMPMEINIEIKEQLKKEIQQFGGHK</sequence>
<evidence type="ECO:0000256" key="1">
    <source>
        <dbReference type="SAM" id="MobiDB-lite"/>
    </source>
</evidence>
<reference evidence="2" key="2">
    <citation type="submission" date="2025-08" db="UniProtKB">
        <authorList>
            <consortium name="Ensembl"/>
        </authorList>
    </citation>
    <scope>IDENTIFICATION</scope>
</reference>
<proteinExistence type="predicted"/>
<dbReference type="Proteomes" id="UP000694429">
    <property type="component" value="Chromosome X"/>
</dbReference>
<evidence type="ECO:0000313" key="3">
    <source>
        <dbReference type="Proteomes" id="UP000694429"/>
    </source>
</evidence>
<accession>A0A8C0NLJ3</accession>
<dbReference type="AlphaFoldDB" id="A0A8C0NLJ3"/>
<feature type="compositionally biased region" description="Basic and acidic residues" evidence="1">
    <location>
        <begin position="1"/>
        <end position="10"/>
    </location>
</feature>
<organism evidence="2 3">
    <name type="scientific">Canis lupus familiaris</name>
    <name type="common">Dog</name>
    <name type="synonym">Canis familiaris</name>
    <dbReference type="NCBI Taxonomy" id="9615"/>
    <lineage>
        <taxon>Eukaryota</taxon>
        <taxon>Metazoa</taxon>
        <taxon>Chordata</taxon>
        <taxon>Craniata</taxon>
        <taxon>Vertebrata</taxon>
        <taxon>Euteleostomi</taxon>
        <taxon>Mammalia</taxon>
        <taxon>Eutheria</taxon>
        <taxon>Laurasiatheria</taxon>
        <taxon>Carnivora</taxon>
        <taxon>Caniformia</taxon>
        <taxon>Canidae</taxon>
        <taxon>Canis</taxon>
    </lineage>
</organism>
<protein>
    <submittedName>
        <fullName evidence="2">Uncharacterized protein</fullName>
    </submittedName>
</protein>
<feature type="region of interest" description="Disordered" evidence="1">
    <location>
        <begin position="1"/>
        <end position="31"/>
    </location>
</feature>